<gene>
    <name evidence="5" type="ORF">DES39_1832</name>
</gene>
<keyword evidence="3" id="KW-1133">Transmembrane helix</keyword>
<dbReference type="Gene3D" id="3.90.79.10">
    <property type="entry name" value="Nucleoside Triphosphate Pyrophosphohydrolase"/>
    <property type="match status" value="1"/>
</dbReference>
<organism evidence="5 6">
    <name type="scientific">Orbus hercynius</name>
    <dbReference type="NCBI Taxonomy" id="593135"/>
    <lineage>
        <taxon>Bacteria</taxon>
        <taxon>Pseudomonadati</taxon>
        <taxon>Pseudomonadota</taxon>
        <taxon>Gammaproteobacteria</taxon>
        <taxon>Orbales</taxon>
        <taxon>Orbaceae</taxon>
        <taxon>Orbus</taxon>
    </lineage>
</organism>
<keyword evidence="6" id="KW-1185">Reference proteome</keyword>
<proteinExistence type="predicted"/>
<feature type="domain" description="Nudix hydrolase" evidence="4">
    <location>
        <begin position="5"/>
        <end position="134"/>
    </location>
</feature>
<name>A0A495RAW3_9GAMM</name>
<dbReference type="PROSITE" id="PS51462">
    <property type="entry name" value="NUDIX"/>
    <property type="match status" value="1"/>
</dbReference>
<dbReference type="PANTHER" id="PTHR43046">
    <property type="entry name" value="GDP-MANNOSE MANNOSYL HYDROLASE"/>
    <property type="match status" value="1"/>
</dbReference>
<dbReference type="RefSeq" id="WP_121145476.1">
    <property type="nucleotide sequence ID" value="NZ_RBWY01000004.1"/>
</dbReference>
<dbReference type="OrthoDB" id="9801098at2"/>
<dbReference type="PANTHER" id="PTHR43046:SF2">
    <property type="entry name" value="8-OXO-DGTP DIPHOSPHATASE-RELATED"/>
    <property type="match status" value="1"/>
</dbReference>
<sequence length="139" mass="15706">MNQNTIIHIAAAVIISPCNRILLVRKRHSAYFMQAGGKIEQHETPIQALIRELNEELGLLFNSTDFEYWGEFLAQAANEANHHVKAHLFATILAEMTLMPQAELCEVGWYSITQTETLKLAPLTKNIILPLIEKNKPTV</sequence>
<keyword evidence="3" id="KW-0812">Transmembrane</keyword>
<evidence type="ECO:0000256" key="2">
    <source>
        <dbReference type="ARBA" id="ARBA00022801"/>
    </source>
</evidence>
<keyword evidence="3" id="KW-0472">Membrane</keyword>
<evidence type="ECO:0000256" key="3">
    <source>
        <dbReference type="SAM" id="Phobius"/>
    </source>
</evidence>
<evidence type="ECO:0000256" key="1">
    <source>
        <dbReference type="ARBA" id="ARBA00001946"/>
    </source>
</evidence>
<dbReference type="GO" id="GO:0016787">
    <property type="term" value="F:hydrolase activity"/>
    <property type="evidence" value="ECO:0007669"/>
    <property type="project" value="UniProtKB-KW"/>
</dbReference>
<protein>
    <submittedName>
        <fullName evidence="5">ADP-ribose pyrophosphatase YjhB (NUDIX family)</fullName>
    </submittedName>
</protein>
<dbReference type="EMBL" id="RBWY01000004">
    <property type="protein sequence ID" value="RKS84622.1"/>
    <property type="molecule type" value="Genomic_DNA"/>
</dbReference>
<dbReference type="Pfam" id="PF00293">
    <property type="entry name" value="NUDIX"/>
    <property type="match status" value="1"/>
</dbReference>
<dbReference type="AlphaFoldDB" id="A0A495RAW3"/>
<evidence type="ECO:0000259" key="4">
    <source>
        <dbReference type="PROSITE" id="PS51462"/>
    </source>
</evidence>
<accession>A0A495RAW3</accession>
<feature type="transmembrane region" description="Helical" evidence="3">
    <location>
        <begin position="6"/>
        <end position="23"/>
    </location>
</feature>
<dbReference type="InterPro" id="IPR000086">
    <property type="entry name" value="NUDIX_hydrolase_dom"/>
</dbReference>
<comment type="caution">
    <text evidence="5">The sequence shown here is derived from an EMBL/GenBank/DDBJ whole genome shotgun (WGS) entry which is preliminary data.</text>
</comment>
<evidence type="ECO:0000313" key="5">
    <source>
        <dbReference type="EMBL" id="RKS84622.1"/>
    </source>
</evidence>
<dbReference type="InterPro" id="IPR020084">
    <property type="entry name" value="NUDIX_hydrolase_CS"/>
</dbReference>
<dbReference type="CDD" id="cd04690">
    <property type="entry name" value="NUDIX_Hydrolase"/>
    <property type="match status" value="1"/>
</dbReference>
<dbReference type="InterPro" id="IPR015797">
    <property type="entry name" value="NUDIX_hydrolase-like_dom_sf"/>
</dbReference>
<evidence type="ECO:0000313" key="6">
    <source>
        <dbReference type="Proteomes" id="UP000278542"/>
    </source>
</evidence>
<dbReference type="Proteomes" id="UP000278542">
    <property type="component" value="Unassembled WGS sequence"/>
</dbReference>
<dbReference type="SUPFAM" id="SSF55811">
    <property type="entry name" value="Nudix"/>
    <property type="match status" value="1"/>
</dbReference>
<keyword evidence="2" id="KW-0378">Hydrolase</keyword>
<comment type="cofactor">
    <cofactor evidence="1">
        <name>Mg(2+)</name>
        <dbReference type="ChEBI" id="CHEBI:18420"/>
    </cofactor>
</comment>
<dbReference type="PROSITE" id="PS00893">
    <property type="entry name" value="NUDIX_BOX"/>
    <property type="match status" value="1"/>
</dbReference>
<reference evidence="5 6" key="1">
    <citation type="submission" date="2018-10" db="EMBL/GenBank/DDBJ databases">
        <title>Genomic Encyclopedia of Type Strains, Phase IV (KMG-IV): sequencing the most valuable type-strain genomes for metagenomic binning, comparative biology and taxonomic classification.</title>
        <authorList>
            <person name="Goeker M."/>
        </authorList>
    </citation>
    <scope>NUCLEOTIDE SEQUENCE [LARGE SCALE GENOMIC DNA]</scope>
    <source>
        <strain evidence="5 6">DSM 22228</strain>
    </source>
</reference>